<dbReference type="Pfam" id="PF13007">
    <property type="entry name" value="LZ_Tnp_IS66"/>
    <property type="match status" value="1"/>
</dbReference>
<evidence type="ECO:0000259" key="3">
    <source>
        <dbReference type="Pfam" id="PF13007"/>
    </source>
</evidence>
<name>A0ABS9ZC79_9HYPH</name>
<dbReference type="Pfam" id="PF13005">
    <property type="entry name" value="zf-IS66"/>
    <property type="match status" value="1"/>
</dbReference>
<dbReference type="EMBL" id="JAIVFP010000002">
    <property type="protein sequence ID" value="MCI4684981.1"/>
    <property type="molecule type" value="Genomic_DNA"/>
</dbReference>
<accession>A0ABS9ZC79</accession>
<organism evidence="4 5">
    <name type="scientific">Candidatus Rhodoblastus alkanivorans</name>
    <dbReference type="NCBI Taxonomy" id="2954117"/>
    <lineage>
        <taxon>Bacteria</taxon>
        <taxon>Pseudomonadati</taxon>
        <taxon>Pseudomonadota</taxon>
        <taxon>Alphaproteobacteria</taxon>
        <taxon>Hyphomicrobiales</taxon>
        <taxon>Rhodoblastaceae</taxon>
        <taxon>Rhodoblastus</taxon>
    </lineage>
</organism>
<feature type="domain" description="Transposase TnpC homeodomain" evidence="3">
    <location>
        <begin position="32"/>
        <end position="108"/>
    </location>
</feature>
<dbReference type="RefSeq" id="WP_243069008.1">
    <property type="nucleotide sequence ID" value="NZ_JAIVFK010000051.1"/>
</dbReference>
<evidence type="ECO:0000313" key="5">
    <source>
        <dbReference type="Proteomes" id="UP001139104"/>
    </source>
</evidence>
<dbReference type="GO" id="GO:0008270">
    <property type="term" value="F:zinc ion binding"/>
    <property type="evidence" value="ECO:0007669"/>
    <property type="project" value="UniProtKB-KW"/>
</dbReference>
<evidence type="ECO:0000313" key="4">
    <source>
        <dbReference type="EMBL" id="MCI4684981.1"/>
    </source>
</evidence>
<dbReference type="Proteomes" id="UP001139104">
    <property type="component" value="Unassembled WGS sequence"/>
</dbReference>
<keyword evidence="5" id="KW-1185">Reference proteome</keyword>
<dbReference type="PANTHER" id="PTHR33678:SF1">
    <property type="entry name" value="BLL1576 PROTEIN"/>
    <property type="match status" value="1"/>
</dbReference>
<dbReference type="InterPro" id="IPR024474">
    <property type="entry name" value="Znf_dom_IS66"/>
</dbReference>
<keyword evidence="4" id="KW-0479">Metal-binding</keyword>
<feature type="domain" description="Transposase IS66 zinc-finger binding" evidence="2">
    <location>
        <begin position="113"/>
        <end position="158"/>
    </location>
</feature>
<reference evidence="4" key="1">
    <citation type="journal article" date="2022" name="ISME J.">
        <title>Identification of active gaseous-alkane degraders at natural gas seeps.</title>
        <authorList>
            <person name="Farhan Ul Haque M."/>
            <person name="Hernandez M."/>
            <person name="Crombie A.T."/>
            <person name="Murrell J.C."/>
        </authorList>
    </citation>
    <scope>NUCLEOTIDE SEQUENCE</scope>
    <source>
        <strain evidence="4">PC2</strain>
    </source>
</reference>
<dbReference type="InterPro" id="IPR052344">
    <property type="entry name" value="Transposase-related"/>
</dbReference>
<sequence>MILAQGELLAQEQAERIAAQSEAMVIRLEIERLKFLSAKARREKFGQSSERGKQLIEQLEPAIEDLEETLGAGEAKAEIAATKAAKEKHKRAPRGPRKLPENMPVERVVEPAPCACGKCGGARRHKLGEVVTRTLESEPRQWKIIEHVREKFTCRDCEAITERRRPRIRSRADLPARACWR</sequence>
<comment type="caution">
    <text evidence="4">The sequence shown here is derived from an EMBL/GenBank/DDBJ whole genome shotgun (WGS) entry which is preliminary data.</text>
</comment>
<keyword evidence="4" id="KW-0863">Zinc-finger</keyword>
<gene>
    <name evidence="4" type="ORF">K2U94_19800</name>
</gene>
<dbReference type="InterPro" id="IPR024463">
    <property type="entry name" value="Transposase_TnpC_homeodom"/>
</dbReference>
<feature type="compositionally biased region" description="Basic residues" evidence="1">
    <location>
        <begin position="86"/>
        <end position="97"/>
    </location>
</feature>
<evidence type="ECO:0000259" key="2">
    <source>
        <dbReference type="Pfam" id="PF13005"/>
    </source>
</evidence>
<proteinExistence type="predicted"/>
<feature type="region of interest" description="Disordered" evidence="1">
    <location>
        <begin position="78"/>
        <end position="101"/>
    </location>
</feature>
<evidence type="ECO:0000256" key="1">
    <source>
        <dbReference type="SAM" id="MobiDB-lite"/>
    </source>
</evidence>
<keyword evidence="4" id="KW-0862">Zinc</keyword>
<protein>
    <submittedName>
        <fullName evidence="4">IS66 family transposase zinc-finger binding domain-containing protein</fullName>
    </submittedName>
</protein>
<dbReference type="PANTHER" id="PTHR33678">
    <property type="entry name" value="BLL1576 PROTEIN"/>
    <property type="match status" value="1"/>
</dbReference>